<reference evidence="6 7" key="1">
    <citation type="journal article" date="2016" name="PLoS Pathog.">
        <title>Biosynthesis of antibiotic leucinostatins in bio-control fungus Purpureocillium lilacinum and their inhibition on phytophthora revealed by genome mining.</title>
        <authorList>
            <person name="Wang G."/>
            <person name="Liu Z."/>
            <person name="Lin R."/>
            <person name="Li E."/>
            <person name="Mao Z."/>
            <person name="Ling J."/>
            <person name="Yang Y."/>
            <person name="Yin W.B."/>
            <person name="Xie B."/>
        </authorList>
    </citation>
    <scope>NUCLEOTIDE SEQUENCE [LARGE SCALE GENOMIC DNA]</scope>
    <source>
        <strain evidence="6">170</strain>
    </source>
</reference>
<feature type="chain" id="PRO_5012000521" evidence="4">
    <location>
        <begin position="16"/>
        <end position="342"/>
    </location>
</feature>
<feature type="signal peptide" evidence="4">
    <location>
        <begin position="1"/>
        <end position="15"/>
    </location>
</feature>
<sequence>MLFKALLGFVAIVAANPVDMAKYTKAFDTRDVGYGVSNGVFNNMKFYTQHAAAAYCNYDRPPGQMIECTNNACPLVTQNKATIVDSMVGLFTGIGAYVAVDEVRNETVLSIRGSSNIRNWITNVVVLFRDCSFTSDCKVHAGFATAWDEIASEAVTAILDAHKKNPNYKIVLTGHSLGGAVATIAAATLRKAGVPLELYTYGSPRVGNDRFATWFSEQQGGHWRVTHGNDAVPRLPSISFGYRHTTPEYWLPGFWLYPWRTDYTAGEVQVCHGIANNQCNGQNTLLHSIVAHLHYLGSTASCVNPLIGMRDTSETEELSQEVQEQLIKLALEDEKYLREHDL</sequence>
<gene>
    <name evidence="6" type="ORF">VFPPC_04026</name>
</gene>
<comment type="similarity">
    <text evidence="1">Belongs to the AB hydrolase superfamily. Lipase family. Class 3 subfamily.</text>
</comment>
<evidence type="ECO:0000313" key="7">
    <source>
        <dbReference type="Proteomes" id="UP000078397"/>
    </source>
</evidence>
<dbReference type="Proteomes" id="UP000078397">
    <property type="component" value="Unassembled WGS sequence"/>
</dbReference>
<evidence type="ECO:0000313" key="6">
    <source>
        <dbReference type="EMBL" id="OAQ67665.1"/>
    </source>
</evidence>
<dbReference type="EMBL" id="LSBJ02000003">
    <property type="protein sequence ID" value="OAQ67665.1"/>
    <property type="molecule type" value="Genomic_DNA"/>
</dbReference>
<dbReference type="PANTHER" id="PTHR45856:SF11">
    <property type="entry name" value="FUNGAL LIPASE-LIKE DOMAIN-CONTAINING PROTEIN"/>
    <property type="match status" value="1"/>
</dbReference>
<evidence type="ECO:0000256" key="1">
    <source>
        <dbReference type="ARBA" id="ARBA00043996"/>
    </source>
</evidence>
<dbReference type="InterPro" id="IPR029058">
    <property type="entry name" value="AB_hydrolase_fold"/>
</dbReference>
<dbReference type="Pfam" id="PF01764">
    <property type="entry name" value="Lipase_3"/>
    <property type="match status" value="1"/>
</dbReference>
<proteinExistence type="inferred from homology"/>
<dbReference type="Gene3D" id="3.40.50.1820">
    <property type="entry name" value="alpha/beta hydrolase"/>
    <property type="match status" value="1"/>
</dbReference>
<dbReference type="AlphaFoldDB" id="A0A179FPW8"/>
<dbReference type="SUPFAM" id="SSF53474">
    <property type="entry name" value="alpha/beta-Hydrolases"/>
    <property type="match status" value="1"/>
</dbReference>
<dbReference type="CDD" id="cd00519">
    <property type="entry name" value="Lipase_3"/>
    <property type="match status" value="1"/>
</dbReference>
<evidence type="ECO:0000256" key="2">
    <source>
        <dbReference type="ARBA" id="ARBA00047591"/>
    </source>
</evidence>
<dbReference type="OrthoDB" id="426718at2759"/>
<dbReference type="RefSeq" id="XP_018144515.1">
    <property type="nucleotide sequence ID" value="XM_018283442.1"/>
</dbReference>
<dbReference type="STRING" id="1380566.A0A179FPW8"/>
<evidence type="ECO:0000256" key="3">
    <source>
        <dbReference type="ARBA" id="ARBA00048461"/>
    </source>
</evidence>
<dbReference type="GO" id="GO:0006629">
    <property type="term" value="P:lipid metabolic process"/>
    <property type="evidence" value="ECO:0007669"/>
    <property type="project" value="InterPro"/>
</dbReference>
<accession>A0A179FPW8</accession>
<comment type="caution">
    <text evidence="6">The sequence shown here is derived from an EMBL/GenBank/DDBJ whole genome shotgun (WGS) entry which is preliminary data.</text>
</comment>
<protein>
    <submittedName>
        <fullName evidence="6">Lipase</fullName>
    </submittedName>
</protein>
<evidence type="ECO:0000259" key="5">
    <source>
        <dbReference type="Pfam" id="PF01764"/>
    </source>
</evidence>
<dbReference type="InterPro" id="IPR051218">
    <property type="entry name" value="Sec_MonoDiacylglyc_Lipase"/>
</dbReference>
<dbReference type="InterPro" id="IPR002921">
    <property type="entry name" value="Fungal_lipase-type"/>
</dbReference>
<dbReference type="KEGG" id="pchm:VFPPC_04026"/>
<organism evidence="6 7">
    <name type="scientific">Pochonia chlamydosporia 170</name>
    <dbReference type="NCBI Taxonomy" id="1380566"/>
    <lineage>
        <taxon>Eukaryota</taxon>
        <taxon>Fungi</taxon>
        <taxon>Dikarya</taxon>
        <taxon>Ascomycota</taxon>
        <taxon>Pezizomycotina</taxon>
        <taxon>Sordariomycetes</taxon>
        <taxon>Hypocreomycetidae</taxon>
        <taxon>Hypocreales</taxon>
        <taxon>Clavicipitaceae</taxon>
        <taxon>Pochonia</taxon>
    </lineage>
</organism>
<name>A0A179FPW8_METCM</name>
<dbReference type="GeneID" id="28847436"/>
<keyword evidence="7" id="KW-1185">Reference proteome</keyword>
<evidence type="ECO:0000256" key="4">
    <source>
        <dbReference type="SAM" id="SignalP"/>
    </source>
</evidence>
<comment type="catalytic activity">
    <reaction evidence="3">
        <text>a monoacylglycerol + H2O = glycerol + a fatty acid + H(+)</text>
        <dbReference type="Rhea" id="RHEA:15245"/>
        <dbReference type="ChEBI" id="CHEBI:15377"/>
        <dbReference type="ChEBI" id="CHEBI:15378"/>
        <dbReference type="ChEBI" id="CHEBI:17408"/>
        <dbReference type="ChEBI" id="CHEBI:17754"/>
        <dbReference type="ChEBI" id="CHEBI:28868"/>
    </reaction>
</comment>
<comment type="catalytic activity">
    <reaction evidence="2">
        <text>a diacylglycerol + H2O = a monoacylglycerol + a fatty acid + H(+)</text>
        <dbReference type="Rhea" id="RHEA:32731"/>
        <dbReference type="ChEBI" id="CHEBI:15377"/>
        <dbReference type="ChEBI" id="CHEBI:15378"/>
        <dbReference type="ChEBI" id="CHEBI:17408"/>
        <dbReference type="ChEBI" id="CHEBI:18035"/>
        <dbReference type="ChEBI" id="CHEBI:28868"/>
    </reaction>
</comment>
<dbReference type="PANTHER" id="PTHR45856">
    <property type="entry name" value="ALPHA/BETA-HYDROLASES SUPERFAMILY PROTEIN"/>
    <property type="match status" value="1"/>
</dbReference>
<keyword evidence="4" id="KW-0732">Signal</keyword>
<feature type="domain" description="Fungal lipase-type" evidence="5">
    <location>
        <begin position="108"/>
        <end position="238"/>
    </location>
</feature>